<keyword evidence="2" id="KW-1133">Transmembrane helix</keyword>
<gene>
    <name evidence="3" type="ORF">J0911_18485</name>
</gene>
<protein>
    <submittedName>
        <fullName evidence="3">Uncharacterized protein</fullName>
    </submittedName>
</protein>
<feature type="transmembrane region" description="Helical" evidence="2">
    <location>
        <begin position="102"/>
        <end position="122"/>
    </location>
</feature>
<name>A0ABS3IDA4_9MICO</name>
<dbReference type="EMBL" id="JAFMPK010000048">
    <property type="protein sequence ID" value="MBO0611016.1"/>
    <property type="molecule type" value="Genomic_DNA"/>
</dbReference>
<accession>A0ABS3IDA4</accession>
<reference evidence="3 4" key="1">
    <citation type="submission" date="2021-03" db="EMBL/GenBank/DDBJ databases">
        <authorList>
            <person name="Xin L."/>
        </authorList>
    </citation>
    <scope>NUCLEOTIDE SEQUENCE [LARGE SCALE GENOMIC DNA]</scope>
    <source>
        <strain evidence="3 4">XHU 5031</strain>
    </source>
</reference>
<evidence type="ECO:0000256" key="2">
    <source>
        <dbReference type="SAM" id="Phobius"/>
    </source>
</evidence>
<feature type="region of interest" description="Disordered" evidence="1">
    <location>
        <begin position="72"/>
        <end position="95"/>
    </location>
</feature>
<feature type="compositionally biased region" description="Basic and acidic residues" evidence="1">
    <location>
        <begin position="38"/>
        <end position="52"/>
    </location>
</feature>
<comment type="caution">
    <text evidence="3">The sequence shown here is derived from an EMBL/GenBank/DDBJ whole genome shotgun (WGS) entry which is preliminary data.</text>
</comment>
<proteinExistence type="predicted"/>
<dbReference type="RefSeq" id="WP_207276969.1">
    <property type="nucleotide sequence ID" value="NZ_JAFMPK010000048.1"/>
</dbReference>
<keyword evidence="4" id="KW-1185">Reference proteome</keyword>
<organism evidence="3 4">
    <name type="scientific">Myceligenerans salitolerans</name>
    <dbReference type="NCBI Taxonomy" id="1230528"/>
    <lineage>
        <taxon>Bacteria</taxon>
        <taxon>Bacillati</taxon>
        <taxon>Actinomycetota</taxon>
        <taxon>Actinomycetes</taxon>
        <taxon>Micrococcales</taxon>
        <taxon>Promicromonosporaceae</taxon>
        <taxon>Myceligenerans</taxon>
    </lineage>
</organism>
<feature type="compositionally biased region" description="Basic and acidic residues" evidence="1">
    <location>
        <begin position="324"/>
        <end position="338"/>
    </location>
</feature>
<evidence type="ECO:0000313" key="3">
    <source>
        <dbReference type="EMBL" id="MBO0611016.1"/>
    </source>
</evidence>
<dbReference type="Proteomes" id="UP000664617">
    <property type="component" value="Unassembled WGS sequence"/>
</dbReference>
<evidence type="ECO:0000313" key="4">
    <source>
        <dbReference type="Proteomes" id="UP000664617"/>
    </source>
</evidence>
<reference evidence="4" key="2">
    <citation type="submission" date="2023-07" db="EMBL/GenBank/DDBJ databases">
        <title>Myceligenerans salitolerans sp. nov., a halotolerant actinomycete isolated from a salt lake in Xinjiang, China.</title>
        <authorList>
            <person name="Guan T."/>
        </authorList>
    </citation>
    <scope>NUCLEOTIDE SEQUENCE [LARGE SCALE GENOMIC DNA]</scope>
    <source>
        <strain evidence="4">XHU 5031</strain>
    </source>
</reference>
<keyword evidence="2" id="KW-0812">Transmembrane</keyword>
<feature type="region of interest" description="Disordered" evidence="1">
    <location>
        <begin position="1"/>
        <end position="53"/>
    </location>
</feature>
<feature type="region of interest" description="Disordered" evidence="1">
    <location>
        <begin position="146"/>
        <end position="176"/>
    </location>
</feature>
<sequence length="531" mass="53587">MTRDDINPGEEQDDQGPAPRTEPLDHDERGGNAMNDDAFDRLRAADPAHDASEPVAGVLRAKVDALIGADAPAAARSGGGPSSAGAGADELAPRRSRRRQPWLVAAAVAGFVAVGGGGYAAGSNGLLATGGSGTEALDAASVPEAAPPITLDQGPDAAGEGLAEGSAGPGSTEEVAPDVQGEIGREPAVGTFLYPAPSHTVFHAGAGLSDDGGELAAYTLDARAAYTEETAERAARALGLRGDVRREGDAWVAGATDGSSASLRIAADGTTSLWFHDTWPDSWRCDVVPPTLPEDPTSDDGDATGQGTSGAAAPDGGIAPGDGVDGKDGLAPPCREDDAGAPSSGEAREQLRRVMEALDVDVEAFDLAVDARGMGTAVTAFHTIDGRRTGLQWSATVSGTGPDARIVSLNGFLAPVTELGTYPVVSEREAVERLGDTRFGASPGGVRTLDPAASQGAEGTAPDGAPAPLEPGAPIAWPVRDVTITNADLGVAQHVLTDGAVVLIPAYELTGAGGTWSVIAVVEDRLDFAGR</sequence>
<feature type="region of interest" description="Disordered" evidence="1">
    <location>
        <begin position="286"/>
        <end position="347"/>
    </location>
</feature>
<feature type="compositionally biased region" description="Low complexity" evidence="1">
    <location>
        <begin position="157"/>
        <end position="171"/>
    </location>
</feature>
<keyword evidence="2" id="KW-0472">Membrane</keyword>
<evidence type="ECO:0000256" key="1">
    <source>
        <dbReference type="SAM" id="MobiDB-lite"/>
    </source>
</evidence>
<feature type="region of interest" description="Disordered" evidence="1">
    <location>
        <begin position="437"/>
        <end position="470"/>
    </location>
</feature>